<proteinExistence type="predicted"/>
<dbReference type="Proteomes" id="UP000030748">
    <property type="component" value="Unassembled WGS sequence"/>
</dbReference>
<dbReference type="STRING" id="4155.A0A022RUP8"/>
<dbReference type="PANTHER" id="PTHR48218">
    <property type="entry name" value="F-BOX DOMAIN CONTAINING PROTEIN"/>
    <property type="match status" value="1"/>
</dbReference>
<dbReference type="eggNOG" id="ENOG502QWJK">
    <property type="taxonomic scope" value="Eukaryota"/>
</dbReference>
<reference evidence="1 2" key="1">
    <citation type="journal article" date="2013" name="Proc. Natl. Acad. Sci. U.S.A.">
        <title>Fine-scale variation in meiotic recombination in Mimulus inferred from population shotgun sequencing.</title>
        <authorList>
            <person name="Hellsten U."/>
            <person name="Wright K.M."/>
            <person name="Jenkins J."/>
            <person name="Shu S."/>
            <person name="Yuan Y."/>
            <person name="Wessler S.R."/>
            <person name="Schmutz J."/>
            <person name="Willis J.H."/>
            <person name="Rokhsar D.S."/>
        </authorList>
    </citation>
    <scope>NUCLEOTIDE SEQUENCE [LARGE SCALE GENOMIC DNA]</scope>
    <source>
        <strain evidence="2">cv. DUN x IM62</strain>
    </source>
</reference>
<dbReference type="EMBL" id="KI630234">
    <property type="protein sequence ID" value="EYU43799.1"/>
    <property type="molecule type" value="Genomic_DNA"/>
</dbReference>
<evidence type="ECO:0000313" key="2">
    <source>
        <dbReference type="Proteomes" id="UP000030748"/>
    </source>
</evidence>
<evidence type="ECO:0000313" key="1">
    <source>
        <dbReference type="EMBL" id="EYU43799.1"/>
    </source>
</evidence>
<protein>
    <submittedName>
        <fullName evidence="1">Uncharacterized protein</fullName>
    </submittedName>
</protein>
<organism evidence="1 2">
    <name type="scientific">Erythranthe guttata</name>
    <name type="common">Yellow monkey flower</name>
    <name type="synonym">Mimulus guttatus</name>
    <dbReference type="NCBI Taxonomy" id="4155"/>
    <lineage>
        <taxon>Eukaryota</taxon>
        <taxon>Viridiplantae</taxon>
        <taxon>Streptophyta</taxon>
        <taxon>Embryophyta</taxon>
        <taxon>Tracheophyta</taxon>
        <taxon>Spermatophyta</taxon>
        <taxon>Magnoliopsida</taxon>
        <taxon>eudicotyledons</taxon>
        <taxon>Gunneridae</taxon>
        <taxon>Pentapetalae</taxon>
        <taxon>asterids</taxon>
        <taxon>lamiids</taxon>
        <taxon>Lamiales</taxon>
        <taxon>Phrymaceae</taxon>
        <taxon>Erythranthe</taxon>
    </lineage>
</organism>
<dbReference type="PANTHER" id="PTHR48218:SF3">
    <property type="entry name" value="OS07G0170800 PROTEIN"/>
    <property type="match status" value="1"/>
</dbReference>
<gene>
    <name evidence="1" type="ORF">MIMGU_mgv1a025346mg</name>
</gene>
<dbReference type="AlphaFoldDB" id="A0A022RUP8"/>
<feature type="non-terminal residue" evidence="1">
    <location>
        <position position="1"/>
    </location>
</feature>
<keyword evidence="2" id="KW-1185">Reference proteome</keyword>
<name>A0A022RUP8_ERYGU</name>
<accession>A0A022RUP8</accession>
<sequence>CEELWQGKAHIPRIAKVPGLTKMAVFSLSMMDSKRARITRDDLCDHVWEFHFTEDAPEYWRNLDPRWNGTGATMRRYFQADGSITADPEDKVWGGHESSYTVVTGLYFGGKMREHYVRINRWPQMSVQRRADWGWVLSNHLYCYTSVPDPDKPDGTGPSL</sequence>